<evidence type="ECO:0000313" key="2">
    <source>
        <dbReference type="Proteomes" id="UP000000560"/>
    </source>
</evidence>
<accession>Q5B6I2</accession>
<dbReference type="EMBL" id="BN001302">
    <property type="protein sequence ID" value="CBF75248.1"/>
    <property type="molecule type" value="Genomic_DNA"/>
</dbReference>
<evidence type="ECO:0000313" key="1">
    <source>
        <dbReference type="EMBL" id="CBF75248.1"/>
    </source>
</evidence>
<proteinExistence type="predicted"/>
<dbReference type="OMA" id="QEKHKST"/>
<dbReference type="GeneID" id="2873267"/>
<gene>
    <name evidence="1" type="ORF">ANIA_03848</name>
</gene>
<dbReference type="RefSeq" id="XP_661452.1">
    <property type="nucleotide sequence ID" value="XM_656360.2"/>
</dbReference>
<dbReference type="InParanoid" id="Q5B6I2"/>
<dbReference type="HOGENOM" id="CLU_2527443_0_0_1"/>
<dbReference type="AlphaFoldDB" id="Q5B6I2"/>
<name>Q5B6I2_EMENI</name>
<protein>
    <submittedName>
        <fullName evidence="1">Uncharacterized protein</fullName>
    </submittedName>
</protein>
<dbReference type="Proteomes" id="UP000000560">
    <property type="component" value="Chromosome II"/>
</dbReference>
<dbReference type="VEuPathDB" id="FungiDB:AN3848"/>
<organism evidence="1 2">
    <name type="scientific">Emericella nidulans (strain FGSC A4 / ATCC 38163 / CBS 112.46 / NRRL 194 / M139)</name>
    <name type="common">Aspergillus nidulans</name>
    <dbReference type="NCBI Taxonomy" id="227321"/>
    <lineage>
        <taxon>Eukaryota</taxon>
        <taxon>Fungi</taxon>
        <taxon>Dikarya</taxon>
        <taxon>Ascomycota</taxon>
        <taxon>Pezizomycotina</taxon>
        <taxon>Eurotiomycetes</taxon>
        <taxon>Eurotiomycetidae</taxon>
        <taxon>Eurotiales</taxon>
        <taxon>Aspergillaceae</taxon>
        <taxon>Aspergillus</taxon>
        <taxon>Aspergillus subgen. Nidulantes</taxon>
    </lineage>
</organism>
<accession>C8V6I4</accession>
<sequence>MSGNPTQQVKDTVYAAASTTGEWAQQNVVNPIKTYVSGEKGNDAERIEPNIPDEESEKIDHLEKEKIAEFLQERHKSTAPTKRR</sequence>
<keyword evidence="2" id="KW-1185">Reference proteome</keyword>
<reference evidence="2" key="1">
    <citation type="journal article" date="2005" name="Nature">
        <title>Sequencing of Aspergillus nidulans and comparative analysis with A. fumigatus and A. oryzae.</title>
        <authorList>
            <person name="Galagan J.E."/>
            <person name="Calvo S.E."/>
            <person name="Cuomo C."/>
            <person name="Ma L.J."/>
            <person name="Wortman J.R."/>
            <person name="Batzoglou S."/>
            <person name="Lee S.I."/>
            <person name="Basturkmen M."/>
            <person name="Spevak C.C."/>
            <person name="Clutterbuck J."/>
            <person name="Kapitonov V."/>
            <person name="Jurka J."/>
            <person name="Scazzocchio C."/>
            <person name="Farman M."/>
            <person name="Butler J."/>
            <person name="Purcell S."/>
            <person name="Harris S."/>
            <person name="Braus G.H."/>
            <person name="Draht O."/>
            <person name="Busch S."/>
            <person name="D'Enfert C."/>
            <person name="Bouchier C."/>
            <person name="Goldman G.H."/>
            <person name="Bell-Pedersen D."/>
            <person name="Griffiths-Jones S."/>
            <person name="Doonan J.H."/>
            <person name="Yu J."/>
            <person name="Vienken K."/>
            <person name="Pain A."/>
            <person name="Freitag M."/>
            <person name="Selker E.U."/>
            <person name="Archer D.B."/>
            <person name="Penalva M.A."/>
            <person name="Oakley B.R."/>
            <person name="Momany M."/>
            <person name="Tanaka T."/>
            <person name="Kumagai T."/>
            <person name="Asai K."/>
            <person name="Machida M."/>
            <person name="Nierman W.C."/>
            <person name="Denning D.W."/>
            <person name="Caddick M."/>
            <person name="Hynes M."/>
            <person name="Paoletti M."/>
            <person name="Fischer R."/>
            <person name="Miller B."/>
            <person name="Dyer P."/>
            <person name="Sachs M.S."/>
            <person name="Osmani S.A."/>
            <person name="Birren B.W."/>
        </authorList>
    </citation>
    <scope>NUCLEOTIDE SEQUENCE [LARGE SCALE GENOMIC DNA]</scope>
    <source>
        <strain evidence="2">FGSC A4 / ATCC 38163 / CBS 112.46 / NRRL 194 / M139</strain>
    </source>
</reference>
<dbReference type="KEGG" id="ani:ANIA_03848"/>
<dbReference type="OrthoDB" id="4343623at2759"/>
<reference evidence="2" key="2">
    <citation type="journal article" date="2009" name="Fungal Genet. Biol.">
        <title>The 2008 update of the Aspergillus nidulans genome annotation: a community effort.</title>
        <authorList>
            <person name="Wortman J.R."/>
            <person name="Gilsenan J.M."/>
            <person name="Joardar V."/>
            <person name="Deegan J."/>
            <person name="Clutterbuck J."/>
            <person name="Andersen M.R."/>
            <person name="Archer D."/>
            <person name="Bencina M."/>
            <person name="Braus G."/>
            <person name="Coutinho P."/>
            <person name="von Dohren H."/>
            <person name="Doonan J."/>
            <person name="Driessen A.J."/>
            <person name="Durek P."/>
            <person name="Espeso E."/>
            <person name="Fekete E."/>
            <person name="Flipphi M."/>
            <person name="Estrada C.G."/>
            <person name="Geysens S."/>
            <person name="Goldman G."/>
            <person name="de Groot P.W."/>
            <person name="Hansen K."/>
            <person name="Harris S.D."/>
            <person name="Heinekamp T."/>
            <person name="Helmstaedt K."/>
            <person name="Henrissat B."/>
            <person name="Hofmann G."/>
            <person name="Homan T."/>
            <person name="Horio T."/>
            <person name="Horiuchi H."/>
            <person name="James S."/>
            <person name="Jones M."/>
            <person name="Karaffa L."/>
            <person name="Karanyi Z."/>
            <person name="Kato M."/>
            <person name="Keller N."/>
            <person name="Kelly D.E."/>
            <person name="Kiel J.A."/>
            <person name="Kim J.M."/>
            <person name="van der Klei I.J."/>
            <person name="Klis F.M."/>
            <person name="Kovalchuk A."/>
            <person name="Krasevec N."/>
            <person name="Kubicek C.P."/>
            <person name="Liu B."/>
            <person name="Maccabe A."/>
            <person name="Meyer V."/>
            <person name="Mirabito P."/>
            <person name="Miskei M."/>
            <person name="Mos M."/>
            <person name="Mullins J."/>
            <person name="Nelson D.R."/>
            <person name="Nielsen J."/>
            <person name="Oakley B.R."/>
            <person name="Osmani S.A."/>
            <person name="Pakula T."/>
            <person name="Paszewski A."/>
            <person name="Paulsen I."/>
            <person name="Pilsyk S."/>
            <person name="Pocsi I."/>
            <person name="Punt P.J."/>
            <person name="Ram A.F."/>
            <person name="Ren Q."/>
            <person name="Robellet X."/>
            <person name="Robson G."/>
            <person name="Seiboth B."/>
            <person name="van Solingen P."/>
            <person name="Specht T."/>
            <person name="Sun J."/>
            <person name="Taheri-Talesh N."/>
            <person name="Takeshita N."/>
            <person name="Ussery D."/>
            <person name="vanKuyk P.A."/>
            <person name="Visser H."/>
            <person name="van de Vondervoort P.J."/>
            <person name="de Vries R.P."/>
            <person name="Walton J."/>
            <person name="Xiang X."/>
            <person name="Xiong Y."/>
            <person name="Zeng A.P."/>
            <person name="Brandt B.W."/>
            <person name="Cornell M.J."/>
            <person name="van den Hondel C.A."/>
            <person name="Visser J."/>
            <person name="Oliver S.G."/>
            <person name="Turner G."/>
        </authorList>
    </citation>
    <scope>GENOME REANNOTATION</scope>
    <source>
        <strain evidence="2">FGSC A4 / ATCC 38163 / CBS 112.46 / NRRL 194 / M139</strain>
    </source>
</reference>